<accession>A0A0E2B4Z7</accession>
<protein>
    <submittedName>
        <fullName evidence="3">Peptidase, M23 family</fullName>
    </submittedName>
</protein>
<dbReference type="CDD" id="cd12797">
    <property type="entry name" value="M23_peptidase"/>
    <property type="match status" value="1"/>
</dbReference>
<organism evidence="3 4">
    <name type="scientific">Leptospira kirschneri str. H1</name>
    <dbReference type="NCBI Taxonomy" id="1049966"/>
    <lineage>
        <taxon>Bacteria</taxon>
        <taxon>Pseudomonadati</taxon>
        <taxon>Spirochaetota</taxon>
        <taxon>Spirochaetia</taxon>
        <taxon>Leptospirales</taxon>
        <taxon>Leptospiraceae</taxon>
        <taxon>Leptospira</taxon>
    </lineage>
</organism>
<sequence length="338" mass="38394">MISPAKYDLKLTHSERLQVKILKFKNRLRKFKESGSKKISFLLVPHNHENVITIELNVFMAWFLGILLGLILILAFLFLSYLNFFYRPDQDLFQKSDENVSQYLYYDMLLQDAKKEIRGLERKTEQLNLVAWDEVPWKRILTYEVIPEFHLKKEIPDSETNLELYKNTVEGFAVQNIELFRIRQAFENAFDYLEERESILYALPRGRPLKPGVGFVSSTFGGRVDPFGLVTLGEHHSGVDFASAEGTPIYATAPGVVVESGQSSGGLGRNIKINHLNGIFTVYGHCSQILVEKNQIVKRGDLIGLVGSTGKATGPHVHYEVHIGQDPPLDPAEFINIE</sequence>
<feature type="domain" description="M23ase beta-sheet core" evidence="2">
    <location>
        <begin position="235"/>
        <end position="326"/>
    </location>
</feature>
<dbReference type="GeneID" id="34314468"/>
<dbReference type="PANTHER" id="PTHR21666">
    <property type="entry name" value="PEPTIDASE-RELATED"/>
    <property type="match status" value="1"/>
</dbReference>
<proteinExistence type="predicted"/>
<name>A0A0E2B4Z7_9LEPT</name>
<dbReference type="AlphaFoldDB" id="A0A0E2B4Z7"/>
<evidence type="ECO:0000256" key="1">
    <source>
        <dbReference type="SAM" id="Phobius"/>
    </source>
</evidence>
<dbReference type="EMBL" id="AHMY02000028">
    <property type="protein sequence ID" value="EKO16337.1"/>
    <property type="molecule type" value="Genomic_DNA"/>
</dbReference>
<evidence type="ECO:0000259" key="2">
    <source>
        <dbReference type="Pfam" id="PF01551"/>
    </source>
</evidence>
<dbReference type="Proteomes" id="UP000006253">
    <property type="component" value="Unassembled WGS sequence"/>
</dbReference>
<dbReference type="InterPro" id="IPR050570">
    <property type="entry name" value="Cell_wall_metabolism_enzyme"/>
</dbReference>
<keyword evidence="1" id="KW-0472">Membrane</keyword>
<dbReference type="SUPFAM" id="SSF51261">
    <property type="entry name" value="Duplicated hybrid motif"/>
    <property type="match status" value="1"/>
</dbReference>
<reference evidence="3 4" key="1">
    <citation type="submission" date="2012-10" db="EMBL/GenBank/DDBJ databases">
        <authorList>
            <person name="Harkins D.M."/>
            <person name="Durkin A.S."/>
            <person name="Brinkac L.M."/>
            <person name="Selengut J.D."/>
            <person name="Sanka R."/>
            <person name="DePew J."/>
            <person name="Purushe J."/>
            <person name="Peacock S.J."/>
            <person name="Thaipadungpanit J."/>
            <person name="Wuthiekanun V.W."/>
            <person name="Day N.P."/>
            <person name="Vinetz J.M."/>
            <person name="Sutton G.G."/>
            <person name="Nelson W.C."/>
            <person name="Fouts D.E."/>
        </authorList>
    </citation>
    <scope>NUCLEOTIDE SEQUENCE [LARGE SCALE GENOMIC DNA]</scope>
    <source>
        <strain evidence="3 4">H1</strain>
    </source>
</reference>
<comment type="caution">
    <text evidence="3">The sequence shown here is derived from an EMBL/GenBank/DDBJ whole genome shotgun (WGS) entry which is preliminary data.</text>
</comment>
<dbReference type="RefSeq" id="WP_004759581.1">
    <property type="nucleotide sequence ID" value="NZ_AHMY02000028.1"/>
</dbReference>
<feature type="transmembrane region" description="Helical" evidence="1">
    <location>
        <begin position="59"/>
        <end position="86"/>
    </location>
</feature>
<gene>
    <name evidence="3" type="ORF">LEP1GSC081_3786</name>
</gene>
<dbReference type="PANTHER" id="PTHR21666:SF285">
    <property type="entry name" value="M23 FAMILY METALLOPEPTIDASE"/>
    <property type="match status" value="1"/>
</dbReference>
<evidence type="ECO:0000313" key="3">
    <source>
        <dbReference type="EMBL" id="EKO16337.1"/>
    </source>
</evidence>
<keyword evidence="1" id="KW-1133">Transmembrane helix</keyword>
<dbReference type="GO" id="GO:0004222">
    <property type="term" value="F:metalloendopeptidase activity"/>
    <property type="evidence" value="ECO:0007669"/>
    <property type="project" value="TreeGrafter"/>
</dbReference>
<evidence type="ECO:0000313" key="4">
    <source>
        <dbReference type="Proteomes" id="UP000006253"/>
    </source>
</evidence>
<dbReference type="Pfam" id="PF01551">
    <property type="entry name" value="Peptidase_M23"/>
    <property type="match status" value="1"/>
</dbReference>
<dbReference type="InterPro" id="IPR016047">
    <property type="entry name" value="M23ase_b-sheet_dom"/>
</dbReference>
<dbReference type="InterPro" id="IPR011055">
    <property type="entry name" value="Dup_hybrid_motif"/>
</dbReference>
<dbReference type="Gene3D" id="2.70.70.10">
    <property type="entry name" value="Glucose Permease (Domain IIA)"/>
    <property type="match status" value="1"/>
</dbReference>
<keyword evidence="1" id="KW-0812">Transmembrane</keyword>